<dbReference type="PROSITE" id="PS51318">
    <property type="entry name" value="TAT"/>
    <property type="match status" value="1"/>
</dbReference>
<keyword evidence="3" id="KW-1185">Reference proteome</keyword>
<dbReference type="GeneID" id="40150506"/>
<dbReference type="RefSeq" id="WP_011222181.1">
    <property type="nucleotide sequence ID" value="NC_006390.1"/>
</dbReference>
<gene>
    <name evidence="2" type="ordered locus">pNG2038</name>
</gene>
<name>Q5V822_HALMA</name>
<evidence type="ECO:0000256" key="1">
    <source>
        <dbReference type="SAM" id="MobiDB-lite"/>
    </source>
</evidence>
<dbReference type="KEGG" id="hma:pNG2038"/>
<accession>Q5V822</accession>
<dbReference type="AlphaFoldDB" id="Q5V822"/>
<evidence type="ECO:0000313" key="2">
    <source>
        <dbReference type="EMBL" id="AAV44330.1"/>
    </source>
</evidence>
<protein>
    <submittedName>
        <fullName evidence="2">Uncharacterized protein</fullName>
    </submittedName>
</protein>
<feature type="compositionally biased region" description="Polar residues" evidence="1">
    <location>
        <begin position="194"/>
        <end position="210"/>
    </location>
</feature>
<dbReference type="PATRIC" id="fig|272569.17.peg.72"/>
<keyword evidence="2" id="KW-0614">Plasmid</keyword>
<reference evidence="2 3" key="1">
    <citation type="journal article" date="2004" name="Genome Res.">
        <title>Genome sequence of Haloarcula marismortui: a halophilic archaeon from the Dead Sea.</title>
        <authorList>
            <person name="Baliga N.S."/>
            <person name="Bonneau R."/>
            <person name="Facciotti M.T."/>
            <person name="Pan M."/>
            <person name="Glusman G."/>
            <person name="Deutsch E.W."/>
            <person name="Shannon P."/>
            <person name="Chiu Y."/>
            <person name="Weng R.S."/>
            <person name="Gan R.R."/>
            <person name="Hung P."/>
            <person name="Date S.V."/>
            <person name="Marcotte E."/>
            <person name="Hood L."/>
            <person name="Ng W.V."/>
        </authorList>
    </citation>
    <scope>NUCLEOTIDE SEQUENCE [LARGE SCALE GENOMIC DNA]</scope>
    <source>
        <strain evidence="3">ATCC 43049 / DSM 3752 / JCM 8966 / VKM B-1809</strain>
        <plasmid evidence="3">Plasmid pNG200</plasmid>
    </source>
</reference>
<dbReference type="EMBL" id="AY596291">
    <property type="protein sequence ID" value="AAV44330.1"/>
    <property type="molecule type" value="Genomic_DNA"/>
</dbReference>
<feature type="region of interest" description="Disordered" evidence="1">
    <location>
        <begin position="181"/>
        <end position="210"/>
    </location>
</feature>
<organism evidence="2 3">
    <name type="scientific">Haloarcula marismortui (strain ATCC 43049 / DSM 3752 / JCM 8966 / VKM B-1809)</name>
    <name type="common">Halobacterium marismortui</name>
    <dbReference type="NCBI Taxonomy" id="272569"/>
    <lineage>
        <taxon>Archaea</taxon>
        <taxon>Methanobacteriati</taxon>
        <taxon>Methanobacteriota</taxon>
        <taxon>Stenosarchaea group</taxon>
        <taxon>Halobacteria</taxon>
        <taxon>Halobacteriales</taxon>
        <taxon>Haloarculaceae</taxon>
        <taxon>Haloarcula</taxon>
    </lineage>
</organism>
<geneLocation type="plasmid" evidence="2 3">
    <name>pNG200</name>
</geneLocation>
<sequence length="324" mass="34899">MTERTRRQLLAGIGTSLTLATAGCGGNSGSGGSNSSADNSGDGLSGGGADIFGEFSFEEYTLNISLATTDGYDEIVAFDSDGKQFASTSVTPSAGQVSLDFTDYSPGEYRFAAVNSDDDTVVSEVTEVLEPNIELVDWQTASETDMYTSENDIALTDIVMSVENTGNAPGELDWVGYESEEFTPEWSRDGDPNPMSSYGYSSPESQVESLSQKGRLDYKPDFKGGKELPITVYAGQQTQLVDTSNKRLLTIRMEKDRTITEDPDEKGWKVQEGVEYDFTVTIGGESIDRSSITKTVTWENIGTSAGLTHQPDDALIATKQVDQG</sequence>
<dbReference type="InterPro" id="IPR006311">
    <property type="entry name" value="TAT_signal"/>
</dbReference>
<evidence type="ECO:0000313" key="3">
    <source>
        <dbReference type="Proteomes" id="UP000001169"/>
    </source>
</evidence>
<dbReference type="PROSITE" id="PS51257">
    <property type="entry name" value="PROKAR_LIPOPROTEIN"/>
    <property type="match status" value="1"/>
</dbReference>
<proteinExistence type="predicted"/>
<dbReference type="EnsemblBacteria" id="AAV44330">
    <property type="protein sequence ID" value="AAV44330"/>
    <property type="gene ID" value="pNG2038"/>
</dbReference>
<dbReference type="Proteomes" id="UP000001169">
    <property type="component" value="Plasmid pNG200"/>
</dbReference>
<dbReference type="HOGENOM" id="CLU_856875_0_0_2"/>